<feature type="region of interest" description="Disordered" evidence="1">
    <location>
        <begin position="48"/>
        <end position="96"/>
    </location>
</feature>
<keyword evidence="4" id="KW-1185">Reference proteome</keyword>
<evidence type="ECO:0000313" key="3">
    <source>
        <dbReference type="EMBL" id="GGA58409.1"/>
    </source>
</evidence>
<dbReference type="Proteomes" id="UP000636264">
    <property type="component" value="Unassembled WGS sequence"/>
</dbReference>
<reference evidence="3" key="2">
    <citation type="submission" date="2020-09" db="EMBL/GenBank/DDBJ databases">
        <authorList>
            <person name="Sun Q."/>
            <person name="Zhou Y."/>
        </authorList>
    </citation>
    <scope>NUCLEOTIDE SEQUENCE</scope>
    <source>
        <strain evidence="3">CGMCC 1.15320</strain>
    </source>
</reference>
<comment type="caution">
    <text evidence="3">The sequence shown here is derived from an EMBL/GenBank/DDBJ whole genome shotgun (WGS) entry which is preliminary data.</text>
</comment>
<sequence>MKRFAASLLAFGLAIPVLPLQAQETTTPPLVVPADACADGRMNAIGQCEQQSDDSGGGTSDLASDPNKPNSEDSVIGDDDPGSVTEVGDVNAGGSD</sequence>
<proteinExistence type="predicted"/>
<protein>
    <recommendedName>
        <fullName evidence="5">Secreted protein</fullName>
    </recommendedName>
</protein>
<reference evidence="3" key="1">
    <citation type="journal article" date="2014" name="Int. J. Syst. Evol. Microbiol.">
        <title>Complete genome sequence of Corynebacterium casei LMG S-19264T (=DSM 44701T), isolated from a smear-ripened cheese.</title>
        <authorList>
            <consortium name="US DOE Joint Genome Institute (JGI-PGF)"/>
            <person name="Walter F."/>
            <person name="Albersmeier A."/>
            <person name="Kalinowski J."/>
            <person name="Ruckert C."/>
        </authorList>
    </citation>
    <scope>NUCLEOTIDE SEQUENCE</scope>
    <source>
        <strain evidence="3">CGMCC 1.15320</strain>
    </source>
</reference>
<dbReference type="AlphaFoldDB" id="A0A916RJ54"/>
<dbReference type="RefSeq" id="WP_188719855.1">
    <property type="nucleotide sequence ID" value="NZ_BMIF01000002.1"/>
</dbReference>
<feature type="chain" id="PRO_5037817122" description="Secreted protein" evidence="2">
    <location>
        <begin position="23"/>
        <end position="96"/>
    </location>
</feature>
<evidence type="ECO:0000256" key="2">
    <source>
        <dbReference type="SAM" id="SignalP"/>
    </source>
</evidence>
<evidence type="ECO:0008006" key="5">
    <source>
        <dbReference type="Google" id="ProtNLM"/>
    </source>
</evidence>
<feature type="signal peptide" evidence="2">
    <location>
        <begin position="1"/>
        <end position="22"/>
    </location>
</feature>
<name>A0A916RJ54_9HYPH</name>
<organism evidence="3 4">
    <name type="scientific">Nitratireductor aestuarii</name>
    <dbReference type="NCBI Taxonomy" id="1735103"/>
    <lineage>
        <taxon>Bacteria</taxon>
        <taxon>Pseudomonadati</taxon>
        <taxon>Pseudomonadota</taxon>
        <taxon>Alphaproteobacteria</taxon>
        <taxon>Hyphomicrobiales</taxon>
        <taxon>Phyllobacteriaceae</taxon>
        <taxon>Nitratireductor</taxon>
    </lineage>
</organism>
<gene>
    <name evidence="3" type="ORF">GCM10011385_10050</name>
</gene>
<accession>A0A916RJ54</accession>
<keyword evidence="2" id="KW-0732">Signal</keyword>
<evidence type="ECO:0000256" key="1">
    <source>
        <dbReference type="SAM" id="MobiDB-lite"/>
    </source>
</evidence>
<dbReference type="EMBL" id="BMIF01000002">
    <property type="protein sequence ID" value="GGA58409.1"/>
    <property type="molecule type" value="Genomic_DNA"/>
</dbReference>
<evidence type="ECO:0000313" key="4">
    <source>
        <dbReference type="Proteomes" id="UP000636264"/>
    </source>
</evidence>